<dbReference type="HOGENOM" id="CLU_069054_6_0_7"/>
<dbReference type="AlphaFoldDB" id="T2G9M1"/>
<keyword evidence="2" id="KW-1185">Reference proteome</keyword>
<dbReference type="Proteomes" id="UP000016587">
    <property type="component" value="Chromosome"/>
</dbReference>
<evidence type="ECO:0000313" key="1">
    <source>
        <dbReference type="EMBL" id="AGW12879.1"/>
    </source>
</evidence>
<organism evidence="1 2">
    <name type="scientific">Megalodesulfovibrio gigas (strain ATCC 19364 / DSM 1382 / NCIMB 9332 / VKM B-1759)</name>
    <name type="common">Desulfovibrio gigas</name>
    <dbReference type="NCBI Taxonomy" id="1121448"/>
    <lineage>
        <taxon>Bacteria</taxon>
        <taxon>Pseudomonadati</taxon>
        <taxon>Thermodesulfobacteriota</taxon>
        <taxon>Desulfovibrionia</taxon>
        <taxon>Desulfovibrionales</taxon>
        <taxon>Desulfovibrionaceae</taxon>
        <taxon>Megalodesulfovibrio</taxon>
    </lineage>
</organism>
<proteinExistence type="predicted"/>
<reference evidence="2" key="2">
    <citation type="submission" date="2013-07" db="EMBL/GenBank/DDBJ databases">
        <authorList>
            <person name="Morais-Silva F.O."/>
            <person name="Rezende A.M."/>
            <person name="Pimentel C."/>
            <person name="Resende D.M."/>
            <person name="Santos C.I."/>
            <person name="Clemente C."/>
            <person name="de Oliveira L.M."/>
            <person name="da Silva S.M."/>
            <person name="Costa D.A."/>
            <person name="Varela-Raposo A."/>
            <person name="Horacio E.C.A."/>
            <person name="Matos M."/>
            <person name="Flores O."/>
            <person name="Ruiz J.C."/>
            <person name="Rodrigues-Pousada C."/>
        </authorList>
    </citation>
    <scope>NUCLEOTIDE SEQUENCE [LARGE SCALE GENOMIC DNA]</scope>
    <source>
        <strain evidence="2">ATCC 19364 / DSM 1382 / NCIMB 9332 / VKM B-1759</strain>
    </source>
</reference>
<sequence length="106" mass="11356">MTDAAKALLQRYFSQHPQAGIRLEHAEGGCAGPRLQLRLDEVLDAGGNPPGLNDMRLERDGFVFVVDAVLLQTAMPVTIDATRLTFVIRSGLQLEAGGCKSCKGCS</sequence>
<gene>
    <name evidence="1" type="ORF">DGI_1002</name>
</gene>
<dbReference type="eggNOG" id="COG0316">
    <property type="taxonomic scope" value="Bacteria"/>
</dbReference>
<dbReference type="InterPro" id="IPR035903">
    <property type="entry name" value="HesB-like_dom_sf"/>
</dbReference>
<evidence type="ECO:0000313" key="2">
    <source>
        <dbReference type="Proteomes" id="UP000016587"/>
    </source>
</evidence>
<dbReference type="STRING" id="1121448.DGI_1002"/>
<name>T2G9M1_MEGG1</name>
<reference evidence="1 2" key="1">
    <citation type="journal article" date="2013" name="J. Bacteriol.">
        <title>Roles of HynAB and Ech, the only two hydrogenases found in the model sulfate reducer Desulfovibrio gigas.</title>
        <authorList>
            <person name="Morais-Silva F.O."/>
            <person name="Santos C.I."/>
            <person name="Rodrigues R."/>
            <person name="Pereira I.A."/>
            <person name="Rodrigues-Pousada C."/>
        </authorList>
    </citation>
    <scope>NUCLEOTIDE SEQUENCE [LARGE SCALE GENOMIC DNA]</scope>
    <source>
        <strain evidence="2">ATCC 19364 / DSM 1382 / NCIMB 9332 / VKM B-1759</strain>
    </source>
</reference>
<accession>T2G9M1</accession>
<dbReference type="PATRIC" id="fig|1121448.10.peg.1005"/>
<dbReference type="Gene3D" id="2.60.300.12">
    <property type="entry name" value="HesB-like domain"/>
    <property type="match status" value="1"/>
</dbReference>
<dbReference type="SUPFAM" id="SSF89360">
    <property type="entry name" value="HesB-like domain"/>
    <property type="match status" value="1"/>
</dbReference>
<dbReference type="EMBL" id="CP006585">
    <property type="protein sequence ID" value="AGW12879.1"/>
    <property type="molecule type" value="Genomic_DNA"/>
</dbReference>
<protein>
    <submittedName>
        <fullName evidence="1">Putative HesB/YadR/YfhF-family protein</fullName>
    </submittedName>
</protein>
<dbReference type="KEGG" id="dgg:DGI_1002"/>